<feature type="signal peptide" evidence="6">
    <location>
        <begin position="1"/>
        <end position="19"/>
    </location>
</feature>
<evidence type="ECO:0000256" key="1">
    <source>
        <dbReference type="ARBA" id="ARBA00022669"/>
    </source>
</evidence>
<protein>
    <submittedName>
        <fullName evidence="9">Peritrophin-1-like isoform X1</fullName>
    </submittedName>
</protein>
<dbReference type="PANTHER" id="PTHR23301">
    <property type="entry name" value="CHITIN BINDING PERITROPHIN-A"/>
    <property type="match status" value="1"/>
</dbReference>
<dbReference type="SUPFAM" id="SSF57625">
    <property type="entry name" value="Invertebrate chitin-binding proteins"/>
    <property type="match status" value="2"/>
</dbReference>
<keyword evidence="4" id="KW-1015">Disulfide bond</keyword>
<keyword evidence="5" id="KW-0325">Glycoprotein</keyword>
<dbReference type="InterPro" id="IPR051940">
    <property type="entry name" value="Chitin_bind-dev_reg"/>
</dbReference>
<proteinExistence type="predicted"/>
<dbReference type="PROSITE" id="PS50940">
    <property type="entry name" value="CHIT_BIND_II"/>
    <property type="match status" value="2"/>
</dbReference>
<dbReference type="Gene3D" id="2.170.140.10">
    <property type="entry name" value="Chitin binding domain"/>
    <property type="match status" value="2"/>
</dbReference>
<gene>
    <name evidence="9" type="primary">LOC106460432</name>
</gene>
<feature type="domain" description="Chitin-binding type-2" evidence="7">
    <location>
        <begin position="85"/>
        <end position="140"/>
    </location>
</feature>
<feature type="domain" description="Chitin-binding type-2" evidence="7">
    <location>
        <begin position="19"/>
        <end position="74"/>
    </location>
</feature>
<dbReference type="PANTHER" id="PTHR23301:SF0">
    <property type="entry name" value="CHITIN-BINDING TYPE-2 DOMAIN-CONTAINING PROTEIN-RELATED"/>
    <property type="match status" value="1"/>
</dbReference>
<evidence type="ECO:0000313" key="9">
    <source>
        <dbReference type="RefSeq" id="XP_022242851.1"/>
    </source>
</evidence>
<sequence>MKTVGLLLLTFASVVYVKGFVCPQENGQFAHETDCEKYWNCWKSEAFIGECKLGLLFEAERRICLDADMVDCGDRIVPKIDYKPTEECPKPVGLFPKKENCAQYYHCVGGEPFLKNCPHGLLYDPENEWCDFPNRVDCGGNIIFIVFFLLYHCHGCRSNII</sequence>
<keyword evidence="3" id="KW-0677">Repeat</keyword>
<accession>A0ABM1SGU6</accession>
<dbReference type="Pfam" id="PF01607">
    <property type="entry name" value="CBM_14"/>
    <property type="match status" value="2"/>
</dbReference>
<evidence type="ECO:0000256" key="6">
    <source>
        <dbReference type="SAM" id="SignalP"/>
    </source>
</evidence>
<feature type="chain" id="PRO_5045192636" evidence="6">
    <location>
        <begin position="20"/>
        <end position="161"/>
    </location>
</feature>
<dbReference type="RefSeq" id="XP_022242851.1">
    <property type="nucleotide sequence ID" value="XM_022387143.1"/>
</dbReference>
<dbReference type="Proteomes" id="UP000694941">
    <property type="component" value="Unplaced"/>
</dbReference>
<organism evidence="8 9">
    <name type="scientific">Limulus polyphemus</name>
    <name type="common">Atlantic horseshoe crab</name>
    <dbReference type="NCBI Taxonomy" id="6850"/>
    <lineage>
        <taxon>Eukaryota</taxon>
        <taxon>Metazoa</taxon>
        <taxon>Ecdysozoa</taxon>
        <taxon>Arthropoda</taxon>
        <taxon>Chelicerata</taxon>
        <taxon>Merostomata</taxon>
        <taxon>Xiphosura</taxon>
        <taxon>Limulidae</taxon>
        <taxon>Limulus</taxon>
    </lineage>
</organism>
<dbReference type="InterPro" id="IPR036508">
    <property type="entry name" value="Chitin-bd_dom_sf"/>
</dbReference>
<evidence type="ECO:0000259" key="7">
    <source>
        <dbReference type="PROSITE" id="PS50940"/>
    </source>
</evidence>
<keyword evidence="1" id="KW-0147">Chitin-binding</keyword>
<keyword evidence="8" id="KW-1185">Reference proteome</keyword>
<dbReference type="GeneID" id="106460432"/>
<evidence type="ECO:0000256" key="5">
    <source>
        <dbReference type="ARBA" id="ARBA00023180"/>
    </source>
</evidence>
<dbReference type="SMART" id="SM00494">
    <property type="entry name" value="ChtBD2"/>
    <property type="match status" value="2"/>
</dbReference>
<keyword evidence="2 6" id="KW-0732">Signal</keyword>
<evidence type="ECO:0000313" key="8">
    <source>
        <dbReference type="Proteomes" id="UP000694941"/>
    </source>
</evidence>
<reference evidence="9" key="1">
    <citation type="submission" date="2025-08" db="UniProtKB">
        <authorList>
            <consortium name="RefSeq"/>
        </authorList>
    </citation>
    <scope>IDENTIFICATION</scope>
    <source>
        <tissue evidence="9">Muscle</tissue>
    </source>
</reference>
<name>A0ABM1SGU6_LIMPO</name>
<evidence type="ECO:0000256" key="4">
    <source>
        <dbReference type="ARBA" id="ARBA00023157"/>
    </source>
</evidence>
<dbReference type="InterPro" id="IPR002557">
    <property type="entry name" value="Chitin-bd_dom"/>
</dbReference>
<evidence type="ECO:0000256" key="2">
    <source>
        <dbReference type="ARBA" id="ARBA00022729"/>
    </source>
</evidence>
<evidence type="ECO:0000256" key="3">
    <source>
        <dbReference type="ARBA" id="ARBA00022737"/>
    </source>
</evidence>